<keyword evidence="2" id="KW-1185">Reference proteome</keyword>
<gene>
    <name evidence="1" type="ORF">BDN72DRAFT_780550</name>
</gene>
<evidence type="ECO:0000313" key="1">
    <source>
        <dbReference type="EMBL" id="TFK59563.1"/>
    </source>
</evidence>
<dbReference type="Proteomes" id="UP000308600">
    <property type="component" value="Unassembled WGS sequence"/>
</dbReference>
<organism evidence="1 2">
    <name type="scientific">Pluteus cervinus</name>
    <dbReference type="NCBI Taxonomy" id="181527"/>
    <lineage>
        <taxon>Eukaryota</taxon>
        <taxon>Fungi</taxon>
        <taxon>Dikarya</taxon>
        <taxon>Basidiomycota</taxon>
        <taxon>Agaricomycotina</taxon>
        <taxon>Agaricomycetes</taxon>
        <taxon>Agaricomycetidae</taxon>
        <taxon>Agaricales</taxon>
        <taxon>Pluteineae</taxon>
        <taxon>Pluteaceae</taxon>
        <taxon>Pluteus</taxon>
    </lineage>
</organism>
<protein>
    <submittedName>
        <fullName evidence="1">Fungal hydrophobin</fullName>
    </submittedName>
</protein>
<reference evidence="1 2" key="1">
    <citation type="journal article" date="2019" name="Nat. Ecol. Evol.">
        <title>Megaphylogeny resolves global patterns of mushroom evolution.</title>
        <authorList>
            <person name="Varga T."/>
            <person name="Krizsan K."/>
            <person name="Foldi C."/>
            <person name="Dima B."/>
            <person name="Sanchez-Garcia M."/>
            <person name="Sanchez-Ramirez S."/>
            <person name="Szollosi G.J."/>
            <person name="Szarkandi J.G."/>
            <person name="Papp V."/>
            <person name="Albert L."/>
            <person name="Andreopoulos W."/>
            <person name="Angelini C."/>
            <person name="Antonin V."/>
            <person name="Barry K.W."/>
            <person name="Bougher N.L."/>
            <person name="Buchanan P."/>
            <person name="Buyck B."/>
            <person name="Bense V."/>
            <person name="Catcheside P."/>
            <person name="Chovatia M."/>
            <person name="Cooper J."/>
            <person name="Damon W."/>
            <person name="Desjardin D."/>
            <person name="Finy P."/>
            <person name="Geml J."/>
            <person name="Haridas S."/>
            <person name="Hughes K."/>
            <person name="Justo A."/>
            <person name="Karasinski D."/>
            <person name="Kautmanova I."/>
            <person name="Kiss B."/>
            <person name="Kocsube S."/>
            <person name="Kotiranta H."/>
            <person name="LaButti K.M."/>
            <person name="Lechner B.E."/>
            <person name="Liimatainen K."/>
            <person name="Lipzen A."/>
            <person name="Lukacs Z."/>
            <person name="Mihaltcheva S."/>
            <person name="Morgado L.N."/>
            <person name="Niskanen T."/>
            <person name="Noordeloos M.E."/>
            <person name="Ohm R.A."/>
            <person name="Ortiz-Santana B."/>
            <person name="Ovrebo C."/>
            <person name="Racz N."/>
            <person name="Riley R."/>
            <person name="Savchenko A."/>
            <person name="Shiryaev A."/>
            <person name="Soop K."/>
            <person name="Spirin V."/>
            <person name="Szebenyi C."/>
            <person name="Tomsovsky M."/>
            <person name="Tulloss R.E."/>
            <person name="Uehling J."/>
            <person name="Grigoriev I.V."/>
            <person name="Vagvolgyi C."/>
            <person name="Papp T."/>
            <person name="Martin F.M."/>
            <person name="Miettinen O."/>
            <person name="Hibbett D.S."/>
            <person name="Nagy L.G."/>
        </authorList>
    </citation>
    <scope>NUCLEOTIDE SEQUENCE [LARGE SCALE GENOMIC DNA]</scope>
    <source>
        <strain evidence="1 2">NL-1719</strain>
    </source>
</reference>
<sequence>MISKVVFIIVSFFTFFQFALAAPNGAPPMPASQCNVGSVQCCNTVQSVHSVGLGSFFGLAGALVQNPNALVSATCNPISVIGADGNDCNAQPVCCEGNSFTGVIAVGCTPVNINA</sequence>
<proteinExistence type="predicted"/>
<accession>A0ACD3A1N9</accession>
<name>A0ACD3A1N9_9AGAR</name>
<evidence type="ECO:0000313" key="2">
    <source>
        <dbReference type="Proteomes" id="UP000308600"/>
    </source>
</evidence>
<dbReference type="EMBL" id="ML208943">
    <property type="protein sequence ID" value="TFK59563.1"/>
    <property type="molecule type" value="Genomic_DNA"/>
</dbReference>